<keyword evidence="1" id="KW-1133">Transmembrane helix</keyword>
<dbReference type="EMBL" id="FMWO01000059">
    <property type="protein sequence ID" value="SCZ86233.1"/>
    <property type="molecule type" value="Genomic_DNA"/>
</dbReference>
<protein>
    <submittedName>
        <fullName evidence="2">Uncharacterized protein</fullName>
    </submittedName>
</protein>
<feature type="transmembrane region" description="Helical" evidence="1">
    <location>
        <begin position="15"/>
        <end position="33"/>
    </location>
</feature>
<name>A0A1G5SGA7_9PROT</name>
<evidence type="ECO:0000256" key="1">
    <source>
        <dbReference type="SAM" id="Phobius"/>
    </source>
</evidence>
<proteinExistence type="predicted"/>
<accession>A0A1G5SGA7</accession>
<reference evidence="2 3" key="1">
    <citation type="submission" date="2016-10" db="EMBL/GenBank/DDBJ databases">
        <authorList>
            <person name="de Groot N.N."/>
        </authorList>
    </citation>
    <scope>NUCLEOTIDE SEQUENCE [LARGE SCALE GENOMIC DNA]</scope>
    <source>
        <strain evidence="2">1</strain>
    </source>
</reference>
<evidence type="ECO:0000313" key="2">
    <source>
        <dbReference type="EMBL" id="SCZ86233.1"/>
    </source>
</evidence>
<keyword evidence="1" id="KW-0812">Transmembrane</keyword>
<keyword evidence="1" id="KW-0472">Membrane</keyword>
<sequence>MVSIVAHELPAPAYAVHYCVWFVASVAMLLHCVNSLQ</sequence>
<dbReference type="Proteomes" id="UP000198729">
    <property type="component" value="Unassembled WGS sequence"/>
</dbReference>
<keyword evidence="3" id="KW-1185">Reference proteome</keyword>
<evidence type="ECO:0000313" key="3">
    <source>
        <dbReference type="Proteomes" id="UP000198729"/>
    </source>
</evidence>
<gene>
    <name evidence="2" type="ORF">NSMM_500033</name>
</gene>
<organism evidence="2 3">
    <name type="scientific">Nitrosomonas mobilis</name>
    <dbReference type="NCBI Taxonomy" id="51642"/>
    <lineage>
        <taxon>Bacteria</taxon>
        <taxon>Pseudomonadati</taxon>
        <taxon>Pseudomonadota</taxon>
        <taxon>Betaproteobacteria</taxon>
        <taxon>Nitrosomonadales</taxon>
        <taxon>Nitrosomonadaceae</taxon>
        <taxon>Nitrosomonas</taxon>
    </lineage>
</organism>
<dbReference type="AlphaFoldDB" id="A0A1G5SGA7"/>